<organism evidence="1 2">
    <name type="scientific">Bartonella silvatica</name>
    <dbReference type="NCBI Taxonomy" id="357760"/>
    <lineage>
        <taxon>Bacteria</taxon>
        <taxon>Pseudomonadati</taxon>
        <taxon>Pseudomonadota</taxon>
        <taxon>Alphaproteobacteria</taxon>
        <taxon>Hyphomicrobiales</taxon>
        <taxon>Bartonellaceae</taxon>
        <taxon>Bartonella</taxon>
    </lineage>
</organism>
<name>A0ABV2HIR9_9HYPH</name>
<protein>
    <recommendedName>
        <fullName evidence="3">Phage protein</fullName>
    </recommendedName>
</protein>
<evidence type="ECO:0000313" key="2">
    <source>
        <dbReference type="Proteomes" id="UP001549086"/>
    </source>
</evidence>
<evidence type="ECO:0008006" key="3">
    <source>
        <dbReference type="Google" id="ProtNLM"/>
    </source>
</evidence>
<dbReference type="Proteomes" id="UP001549086">
    <property type="component" value="Unassembled WGS sequence"/>
</dbReference>
<comment type="caution">
    <text evidence="1">The sequence shown here is derived from an EMBL/GenBank/DDBJ whole genome shotgun (WGS) entry which is preliminary data.</text>
</comment>
<keyword evidence="2" id="KW-1185">Reference proteome</keyword>
<dbReference type="EMBL" id="JBEPLI010000032">
    <property type="protein sequence ID" value="MET3590455.1"/>
    <property type="molecule type" value="Genomic_DNA"/>
</dbReference>
<accession>A0ABV2HIR9</accession>
<sequence length="239" mass="27313">MRKAFLIEGKVFKILKIIMYNDIKQIISKKIIFDFYIFFYTPLTLNKKPNDSKAVKVKKQLNAINLQCDEPLEILGNLLGDFMDNDSHTAIEFLFEEKSEAQVQKLKEDQSKILETLKKDGLQYERGGYIIKERETQELKAGLLSAETLQKEVAKNGLSAIETEIKRALANIETDPMASELYAANILEASCKAYLDHYAILYKKTAHTLPALWKQVAEHAKICPEDVEKKTLMISMSMT</sequence>
<reference evidence="1 2" key="1">
    <citation type="submission" date="2024-06" db="EMBL/GenBank/DDBJ databases">
        <title>Genomic Encyclopedia of Type Strains, Phase IV (KMG-IV): sequencing the most valuable type-strain genomes for metagenomic binning, comparative biology and taxonomic classification.</title>
        <authorList>
            <person name="Goeker M."/>
        </authorList>
    </citation>
    <scope>NUCLEOTIDE SEQUENCE [LARGE SCALE GENOMIC DNA]</scope>
    <source>
        <strain evidence="1 2">DSM 23649</strain>
    </source>
</reference>
<proteinExistence type="predicted"/>
<gene>
    <name evidence="1" type="ORF">ABID23_001566</name>
</gene>
<dbReference type="RefSeq" id="WP_354190799.1">
    <property type="nucleotide sequence ID" value="NZ_JBEPLI010000032.1"/>
</dbReference>
<evidence type="ECO:0000313" key="1">
    <source>
        <dbReference type="EMBL" id="MET3590455.1"/>
    </source>
</evidence>